<accession>A0AAD4ZEQ5</accession>
<dbReference type="EMBL" id="JAJFAZ020000002">
    <property type="protein sequence ID" value="KAI5343119.1"/>
    <property type="molecule type" value="Genomic_DNA"/>
</dbReference>
<dbReference type="Proteomes" id="UP001054821">
    <property type="component" value="Chromosome 2"/>
</dbReference>
<gene>
    <name evidence="2" type="ORF">L3X38_010995</name>
</gene>
<protein>
    <submittedName>
        <fullName evidence="2">Uncharacterized protein</fullName>
    </submittedName>
</protein>
<evidence type="ECO:0000313" key="2">
    <source>
        <dbReference type="EMBL" id="KAI5343119.1"/>
    </source>
</evidence>
<sequence>MLQLNEMDEFRNEAYENAKIYKERTKAWHDKHIVRKEFHAGQKVILFNSRLKLDPGKLRSQWSGPYGNLLSLKMRGNGRREKGRGEEEQWLPPPLK</sequence>
<keyword evidence="3" id="KW-1185">Reference proteome</keyword>
<evidence type="ECO:0000256" key="1">
    <source>
        <dbReference type="SAM" id="MobiDB-lite"/>
    </source>
</evidence>
<evidence type="ECO:0000313" key="3">
    <source>
        <dbReference type="Proteomes" id="UP001054821"/>
    </source>
</evidence>
<dbReference type="AlphaFoldDB" id="A0AAD4ZEQ5"/>
<organism evidence="2 3">
    <name type="scientific">Prunus dulcis</name>
    <name type="common">Almond</name>
    <name type="synonym">Amygdalus dulcis</name>
    <dbReference type="NCBI Taxonomy" id="3755"/>
    <lineage>
        <taxon>Eukaryota</taxon>
        <taxon>Viridiplantae</taxon>
        <taxon>Streptophyta</taxon>
        <taxon>Embryophyta</taxon>
        <taxon>Tracheophyta</taxon>
        <taxon>Spermatophyta</taxon>
        <taxon>Magnoliopsida</taxon>
        <taxon>eudicotyledons</taxon>
        <taxon>Gunneridae</taxon>
        <taxon>Pentapetalae</taxon>
        <taxon>rosids</taxon>
        <taxon>fabids</taxon>
        <taxon>Rosales</taxon>
        <taxon>Rosaceae</taxon>
        <taxon>Amygdaloideae</taxon>
        <taxon>Amygdaleae</taxon>
        <taxon>Prunus</taxon>
    </lineage>
</organism>
<comment type="caution">
    <text evidence="2">The sequence shown here is derived from an EMBL/GenBank/DDBJ whole genome shotgun (WGS) entry which is preliminary data.</text>
</comment>
<reference evidence="2 3" key="1">
    <citation type="journal article" date="2022" name="G3 (Bethesda)">
        <title>Whole-genome sequence and methylome profiling of the almond [Prunus dulcis (Mill.) D.A. Webb] cultivar 'Nonpareil'.</title>
        <authorList>
            <person name="D'Amico-Willman K.M."/>
            <person name="Ouma W.Z."/>
            <person name="Meulia T."/>
            <person name="Sideli G.M."/>
            <person name="Gradziel T.M."/>
            <person name="Fresnedo-Ramirez J."/>
        </authorList>
    </citation>
    <scope>NUCLEOTIDE SEQUENCE [LARGE SCALE GENOMIC DNA]</scope>
    <source>
        <strain evidence="2">Clone GOH B32 T37-40</strain>
    </source>
</reference>
<feature type="compositionally biased region" description="Basic and acidic residues" evidence="1">
    <location>
        <begin position="78"/>
        <end position="87"/>
    </location>
</feature>
<feature type="region of interest" description="Disordered" evidence="1">
    <location>
        <begin position="73"/>
        <end position="96"/>
    </location>
</feature>
<name>A0AAD4ZEQ5_PRUDU</name>
<proteinExistence type="predicted"/>